<dbReference type="EMBL" id="AP028679">
    <property type="protein sequence ID" value="BEQ14798.1"/>
    <property type="molecule type" value="Genomic_DNA"/>
</dbReference>
<accession>A0AAU9ECJ3</accession>
<evidence type="ECO:0000313" key="4">
    <source>
        <dbReference type="EMBL" id="BEQ14798.1"/>
    </source>
</evidence>
<dbReference type="KEGG" id="dmp:FAK_18640"/>
<dbReference type="Gene3D" id="3.90.226.10">
    <property type="entry name" value="2-enoyl-CoA Hydratase, Chain A, domain 1"/>
    <property type="match status" value="1"/>
</dbReference>
<reference evidence="5" key="1">
    <citation type="journal article" date="2023" name="Arch. Microbiol.">
        <title>Desulfoferula mesophilus gen. nov. sp. nov., a mesophilic sulfate-reducing bacterium isolated from a brackish lake sediment.</title>
        <authorList>
            <person name="Watanabe T."/>
            <person name="Yabe T."/>
            <person name="Tsuji J.M."/>
            <person name="Fukui M."/>
        </authorList>
    </citation>
    <scope>NUCLEOTIDE SEQUENCE [LARGE SCALE GENOMIC DNA]</scope>
    <source>
        <strain evidence="5">12FAK</strain>
    </source>
</reference>
<dbReference type="RefSeq" id="WP_338606473.1">
    <property type="nucleotide sequence ID" value="NZ_AP028679.1"/>
</dbReference>
<dbReference type="Proteomes" id="UP001366166">
    <property type="component" value="Chromosome"/>
</dbReference>
<comment type="similarity">
    <text evidence="1 3">Belongs to the enoyl-CoA hydratase/isomerase family.</text>
</comment>
<dbReference type="InterPro" id="IPR014748">
    <property type="entry name" value="Enoyl-CoA_hydra_C"/>
</dbReference>
<dbReference type="Pfam" id="PF00378">
    <property type="entry name" value="ECH_1"/>
    <property type="match status" value="1"/>
</dbReference>
<dbReference type="AlphaFoldDB" id="A0AAU9ECJ3"/>
<dbReference type="PANTHER" id="PTHR11941:SF54">
    <property type="entry name" value="ENOYL-COA HYDRATASE, MITOCHONDRIAL"/>
    <property type="match status" value="1"/>
</dbReference>
<evidence type="ECO:0000256" key="1">
    <source>
        <dbReference type="ARBA" id="ARBA00005254"/>
    </source>
</evidence>
<name>A0AAU9ECJ3_9BACT</name>
<dbReference type="SUPFAM" id="SSF52096">
    <property type="entry name" value="ClpP/crotonase"/>
    <property type="match status" value="1"/>
</dbReference>
<organism evidence="4 5">
    <name type="scientific">Desulfoferula mesophila</name>
    <dbReference type="NCBI Taxonomy" id="3058419"/>
    <lineage>
        <taxon>Bacteria</taxon>
        <taxon>Pseudomonadati</taxon>
        <taxon>Thermodesulfobacteriota</taxon>
        <taxon>Desulfarculia</taxon>
        <taxon>Desulfarculales</taxon>
        <taxon>Desulfarculaceae</taxon>
        <taxon>Desulfoferula</taxon>
    </lineage>
</organism>
<gene>
    <name evidence="4" type="ORF">FAK_18640</name>
</gene>
<proteinExistence type="inferred from homology"/>
<dbReference type="FunFam" id="3.90.226.10:FF:000009">
    <property type="entry name" value="Carnitinyl-CoA dehydratase"/>
    <property type="match status" value="1"/>
</dbReference>
<evidence type="ECO:0000313" key="5">
    <source>
        <dbReference type="Proteomes" id="UP001366166"/>
    </source>
</evidence>
<dbReference type="InterPro" id="IPR001753">
    <property type="entry name" value="Enoyl-CoA_hydra/iso"/>
</dbReference>
<dbReference type="FunFam" id="1.10.12.10:FF:000001">
    <property type="entry name" value="Probable enoyl-CoA hydratase, mitochondrial"/>
    <property type="match status" value="1"/>
</dbReference>
<protein>
    <submittedName>
        <fullName evidence="4">Crotonase</fullName>
    </submittedName>
</protein>
<keyword evidence="2" id="KW-0456">Lyase</keyword>
<keyword evidence="5" id="KW-1185">Reference proteome</keyword>
<dbReference type="PROSITE" id="PS00166">
    <property type="entry name" value="ENOYL_COA_HYDRATASE"/>
    <property type="match status" value="1"/>
</dbReference>
<dbReference type="InterPro" id="IPR018376">
    <property type="entry name" value="Enoyl-CoA_hyd/isom_CS"/>
</dbReference>
<dbReference type="Gene3D" id="1.10.12.10">
    <property type="entry name" value="Lyase 2-enoyl-coa Hydratase, Chain A, domain 2"/>
    <property type="match status" value="1"/>
</dbReference>
<dbReference type="GO" id="GO:0006635">
    <property type="term" value="P:fatty acid beta-oxidation"/>
    <property type="evidence" value="ECO:0007669"/>
    <property type="project" value="TreeGrafter"/>
</dbReference>
<dbReference type="GO" id="GO:0016836">
    <property type="term" value="F:hydro-lyase activity"/>
    <property type="evidence" value="ECO:0007669"/>
    <property type="project" value="UniProtKB-ARBA"/>
</dbReference>
<sequence>MDYQNIIFKVEDNIGQLIVNRPEARNALNRAARLEMADVLAKVQADPSIKVLVVSGAGEKAFVAGSDVKELAQYSPLDMEHFMDTLAQGFYSRFERLDRPVIAMIDGLCLGGGLEFALACDLRFASDRSLLGLPEIRLGIMPGGGGTQRLPRLVGVAKTKELIFTGEFIKADEAERLGIVNRVFPAEELEEQVMAVAKKITAKSSLALKWAKKAINASQETGLRAGLDYEAMVECLLFTSEDRHEGIKALFEKREPKFQGK</sequence>
<dbReference type="PANTHER" id="PTHR11941">
    <property type="entry name" value="ENOYL-COA HYDRATASE-RELATED"/>
    <property type="match status" value="1"/>
</dbReference>
<evidence type="ECO:0000256" key="3">
    <source>
        <dbReference type="RuleBase" id="RU003707"/>
    </source>
</evidence>
<dbReference type="CDD" id="cd06558">
    <property type="entry name" value="crotonase-like"/>
    <property type="match status" value="1"/>
</dbReference>
<evidence type="ECO:0000256" key="2">
    <source>
        <dbReference type="ARBA" id="ARBA00023239"/>
    </source>
</evidence>
<dbReference type="InterPro" id="IPR029045">
    <property type="entry name" value="ClpP/crotonase-like_dom_sf"/>
</dbReference>